<dbReference type="HOGENOM" id="CLU_135028_1_0_6"/>
<dbReference type="SUPFAM" id="SSF160631">
    <property type="entry name" value="SMI1/KNR4-like"/>
    <property type="match status" value="1"/>
</dbReference>
<reference evidence="1" key="1">
    <citation type="submission" date="2013-07" db="EMBL/GenBank/DDBJ databases">
        <title>Sub-species coevolution in mutualistic symbiosis.</title>
        <authorList>
            <person name="Murfin K."/>
            <person name="Klassen J."/>
            <person name="Lee M."/>
            <person name="Forst S."/>
            <person name="Stock P."/>
            <person name="Goodrich-Blair H."/>
        </authorList>
    </citation>
    <scope>NUCLEOTIDE SEQUENCE [LARGE SCALE GENOMIC DNA]</scope>
    <source>
        <strain evidence="1">Puntauvense</strain>
    </source>
</reference>
<accession>A0A077NLH8</accession>
<dbReference type="RefSeq" id="WP_038214436.1">
    <property type="nucleotide sequence ID" value="NZ_CAWLWN010000086.1"/>
</dbReference>
<dbReference type="InterPro" id="IPR037883">
    <property type="entry name" value="Knr4/Smi1-like_sf"/>
</dbReference>
<proteinExistence type="predicted"/>
<dbReference type="Gene3D" id="3.40.1580.10">
    <property type="entry name" value="SMI1/KNR4-like"/>
    <property type="match status" value="1"/>
</dbReference>
<organism evidence="1">
    <name type="scientific">Xenorhabdus bovienii str. puntauvense</name>
    <dbReference type="NCBI Taxonomy" id="1398201"/>
    <lineage>
        <taxon>Bacteria</taxon>
        <taxon>Pseudomonadati</taxon>
        <taxon>Pseudomonadota</taxon>
        <taxon>Gammaproteobacteria</taxon>
        <taxon>Enterobacterales</taxon>
        <taxon>Morganellaceae</taxon>
        <taxon>Xenorhabdus</taxon>
    </lineage>
</organism>
<dbReference type="Proteomes" id="UP000028511">
    <property type="component" value="Unassembled WGS sequence"/>
</dbReference>
<comment type="caution">
    <text evidence="1">The sequence shown here is derived from an EMBL/GenBank/DDBJ whole genome shotgun (WGS) entry which is preliminary data.</text>
</comment>
<dbReference type="AlphaFoldDB" id="A0A077NLH8"/>
<gene>
    <name evidence="1" type="ORF">XBP1_930098</name>
</gene>
<name>A0A077NLH8_XENBV</name>
<evidence type="ECO:0000313" key="1">
    <source>
        <dbReference type="EMBL" id="CDG99383.1"/>
    </source>
</evidence>
<sequence>MEEIFFVNKIKKLIDILDSKELVVKGCDEYQILNLEDKYGKLPRYYKIYLSLIGIDSGDFKKGTDILFKNIDDINEWTIELMQENHIKLPDKMFSFSLHQGYSALFFVDRNDDDPYVYCYTEGDEIKKMEYVFSEYILAEIDLYKKYQCNSL</sequence>
<evidence type="ECO:0008006" key="2">
    <source>
        <dbReference type="Google" id="ProtNLM"/>
    </source>
</evidence>
<protein>
    <recommendedName>
        <fullName evidence="2">Knr4/Smi1-like domain-containing protein</fullName>
    </recommendedName>
</protein>
<dbReference type="EMBL" id="CBSW010000302">
    <property type="protein sequence ID" value="CDG99383.1"/>
    <property type="molecule type" value="Genomic_DNA"/>
</dbReference>